<feature type="compositionally biased region" description="Basic residues" evidence="3">
    <location>
        <begin position="218"/>
        <end position="229"/>
    </location>
</feature>
<evidence type="ECO:0000256" key="1">
    <source>
        <dbReference type="ARBA" id="ARBA00004123"/>
    </source>
</evidence>
<feature type="region of interest" description="Disordered" evidence="3">
    <location>
        <begin position="123"/>
        <end position="229"/>
    </location>
</feature>
<name>A0ABP1CKY2_9APHY</name>
<keyword evidence="6" id="KW-1185">Reference proteome</keyword>
<dbReference type="PANTHER" id="PTHR13495:SF0">
    <property type="entry name" value="PSME3-INTERACTING PROTEIN"/>
    <property type="match status" value="1"/>
</dbReference>
<evidence type="ECO:0000313" key="5">
    <source>
        <dbReference type="EMBL" id="CAL1695374.1"/>
    </source>
</evidence>
<evidence type="ECO:0000259" key="4">
    <source>
        <dbReference type="Pfam" id="PF10187"/>
    </source>
</evidence>
<sequence length="229" mass="25385">MEDIPSISSGTVGSRFVSQDELEIAKARRDEQWKAAYARLGQEPPPPPAEDVFDGRSLAEKLAANRAAKQEEWEERNKLGNQFRALEEDEVLFLDSVLEKQREEERLREEMDGKELKNFREAVAARESATTKPPPIITAVSSSNSAPPVKNNKPTTTSAVKKDTKKSLKGVLVKKKMKPTPASAPPPVDKSKAAERQLSRQNDSANDSDNDKAQPPQAKRRKLSKPSLS</sequence>
<dbReference type="EMBL" id="OZ037944">
    <property type="protein sequence ID" value="CAL1695374.1"/>
    <property type="molecule type" value="Genomic_DNA"/>
</dbReference>
<feature type="compositionally biased region" description="Polar residues" evidence="3">
    <location>
        <begin position="139"/>
        <end position="159"/>
    </location>
</feature>
<dbReference type="Pfam" id="PF10187">
    <property type="entry name" value="FAM192A_Fyv6_N"/>
    <property type="match status" value="1"/>
</dbReference>
<evidence type="ECO:0000256" key="3">
    <source>
        <dbReference type="SAM" id="MobiDB-lite"/>
    </source>
</evidence>
<comment type="subcellular location">
    <subcellularLocation>
        <location evidence="1">Nucleus</location>
    </subcellularLocation>
</comment>
<feature type="domain" description="FAM192A/Fyv6 N-terminal" evidence="4">
    <location>
        <begin position="16"/>
        <end position="120"/>
    </location>
</feature>
<feature type="compositionally biased region" description="Basic residues" evidence="3">
    <location>
        <begin position="167"/>
        <end position="178"/>
    </location>
</feature>
<protein>
    <recommendedName>
        <fullName evidence="4">FAM192A/Fyv6 N-terminal domain-containing protein</fullName>
    </recommendedName>
</protein>
<organism evidence="5 6">
    <name type="scientific">Somion occarium</name>
    <dbReference type="NCBI Taxonomy" id="3059160"/>
    <lineage>
        <taxon>Eukaryota</taxon>
        <taxon>Fungi</taxon>
        <taxon>Dikarya</taxon>
        <taxon>Basidiomycota</taxon>
        <taxon>Agaricomycotina</taxon>
        <taxon>Agaricomycetes</taxon>
        <taxon>Polyporales</taxon>
        <taxon>Cerrenaceae</taxon>
        <taxon>Somion</taxon>
    </lineage>
</organism>
<proteinExistence type="predicted"/>
<dbReference type="PANTHER" id="PTHR13495">
    <property type="entry name" value="NEFA-INTERACTING NUCLEAR PROTEIN NIP30"/>
    <property type="match status" value="1"/>
</dbReference>
<dbReference type="InterPro" id="IPR039845">
    <property type="entry name" value="FAM192A"/>
</dbReference>
<evidence type="ECO:0000256" key="2">
    <source>
        <dbReference type="ARBA" id="ARBA00023242"/>
    </source>
</evidence>
<gene>
    <name evidence="5" type="ORF">GFSPODELE1_LOCUS722</name>
</gene>
<keyword evidence="2" id="KW-0539">Nucleus</keyword>
<evidence type="ECO:0000313" key="6">
    <source>
        <dbReference type="Proteomes" id="UP001497453"/>
    </source>
</evidence>
<dbReference type="Proteomes" id="UP001497453">
    <property type="component" value="Chromosome 1"/>
</dbReference>
<reference evidence="6" key="1">
    <citation type="submission" date="2024-04" db="EMBL/GenBank/DDBJ databases">
        <authorList>
            <person name="Shaw F."/>
            <person name="Minotto A."/>
        </authorList>
    </citation>
    <scope>NUCLEOTIDE SEQUENCE [LARGE SCALE GENOMIC DNA]</scope>
</reference>
<feature type="compositionally biased region" description="Basic and acidic residues" evidence="3">
    <location>
        <begin position="189"/>
        <end position="198"/>
    </location>
</feature>
<dbReference type="InterPro" id="IPR019331">
    <property type="entry name" value="FAM192A/Fyv6_N"/>
</dbReference>
<accession>A0ABP1CKY2</accession>